<dbReference type="EMBL" id="CAJNNV010000241">
    <property type="protein sequence ID" value="CAE8581938.1"/>
    <property type="molecule type" value="Genomic_DNA"/>
</dbReference>
<dbReference type="AlphaFoldDB" id="A0A813D0Y6"/>
<gene>
    <name evidence="1" type="ORF">PGLA1383_LOCUS945</name>
</gene>
<dbReference type="InterPro" id="IPR011990">
    <property type="entry name" value="TPR-like_helical_dom_sf"/>
</dbReference>
<dbReference type="SUPFAM" id="SSF48452">
    <property type="entry name" value="TPR-like"/>
    <property type="match status" value="1"/>
</dbReference>
<accession>A0A813D0Y6</accession>
<sequence length="149" mass="16408">MEAENEHSSAAGVLARYKDLGDSQDECVKEALLEVRGLLDGEKSLDSREEAQLQELLARIHLANDDADAALEAAQEAQSSAAQFSDRRLEAQAQLTVAQVYLKRGELDRAAQAAQEAQSLCQREDDRRQEVRALLVLSSVLMAKDNVQE</sequence>
<organism evidence="1 2">
    <name type="scientific">Polarella glacialis</name>
    <name type="common">Dinoflagellate</name>
    <dbReference type="NCBI Taxonomy" id="89957"/>
    <lineage>
        <taxon>Eukaryota</taxon>
        <taxon>Sar</taxon>
        <taxon>Alveolata</taxon>
        <taxon>Dinophyceae</taxon>
        <taxon>Suessiales</taxon>
        <taxon>Suessiaceae</taxon>
        <taxon>Polarella</taxon>
    </lineage>
</organism>
<protein>
    <submittedName>
        <fullName evidence="1">Uncharacterized protein</fullName>
    </submittedName>
</protein>
<feature type="non-terminal residue" evidence="1">
    <location>
        <position position="149"/>
    </location>
</feature>
<name>A0A813D0Y6_POLGL</name>
<proteinExistence type="predicted"/>
<dbReference type="Gene3D" id="1.25.40.10">
    <property type="entry name" value="Tetratricopeptide repeat domain"/>
    <property type="match status" value="1"/>
</dbReference>
<dbReference type="Proteomes" id="UP000654075">
    <property type="component" value="Unassembled WGS sequence"/>
</dbReference>
<reference evidence="1" key="1">
    <citation type="submission" date="2021-02" db="EMBL/GenBank/DDBJ databases">
        <authorList>
            <person name="Dougan E. K."/>
            <person name="Rhodes N."/>
            <person name="Thang M."/>
            <person name="Chan C."/>
        </authorList>
    </citation>
    <scope>NUCLEOTIDE SEQUENCE</scope>
</reference>
<evidence type="ECO:0000313" key="1">
    <source>
        <dbReference type="EMBL" id="CAE8581938.1"/>
    </source>
</evidence>
<comment type="caution">
    <text evidence="1">The sequence shown here is derived from an EMBL/GenBank/DDBJ whole genome shotgun (WGS) entry which is preliminary data.</text>
</comment>
<keyword evidence="2" id="KW-1185">Reference proteome</keyword>
<evidence type="ECO:0000313" key="2">
    <source>
        <dbReference type="Proteomes" id="UP000654075"/>
    </source>
</evidence>